<dbReference type="EMBL" id="MJFZ01000080">
    <property type="protein sequence ID" value="RAW38807.1"/>
    <property type="molecule type" value="Genomic_DNA"/>
</dbReference>
<dbReference type="EMBL" id="RCML01000153">
    <property type="protein sequence ID" value="KAG2988424.1"/>
    <property type="molecule type" value="Genomic_DNA"/>
</dbReference>
<keyword evidence="6" id="KW-1185">Reference proteome</keyword>
<reference evidence="5 6" key="1">
    <citation type="submission" date="2018-01" db="EMBL/GenBank/DDBJ databases">
        <title>Draft genome of the strawberry crown rot pathogen Phytophthora cactorum.</title>
        <authorList>
            <person name="Armitage A.D."/>
            <person name="Lysoe E."/>
            <person name="Nellist C.F."/>
            <person name="Harrison R.J."/>
            <person name="Brurberg M.B."/>
        </authorList>
    </citation>
    <scope>NUCLEOTIDE SEQUENCE [LARGE SCALE GENOMIC DNA]</scope>
    <source>
        <strain evidence="5 6">10300</strain>
    </source>
</reference>
<organism evidence="5 6">
    <name type="scientific">Phytophthora cactorum</name>
    <dbReference type="NCBI Taxonomy" id="29920"/>
    <lineage>
        <taxon>Eukaryota</taxon>
        <taxon>Sar</taxon>
        <taxon>Stramenopiles</taxon>
        <taxon>Oomycota</taxon>
        <taxon>Peronosporomycetes</taxon>
        <taxon>Peronosporales</taxon>
        <taxon>Peronosporaceae</taxon>
        <taxon>Phytophthora</taxon>
    </lineage>
</organism>
<dbReference type="VEuPathDB" id="FungiDB:PC110_g4968"/>
<evidence type="ECO:0000259" key="1">
    <source>
        <dbReference type="Pfam" id="PF21056"/>
    </source>
</evidence>
<evidence type="ECO:0000313" key="5">
    <source>
        <dbReference type="EMBL" id="RAW38807.1"/>
    </source>
</evidence>
<dbReference type="Proteomes" id="UP000760860">
    <property type="component" value="Unassembled WGS sequence"/>
</dbReference>
<dbReference type="EMBL" id="RCMK01000166">
    <property type="protein sequence ID" value="KAG2946081.1"/>
    <property type="molecule type" value="Genomic_DNA"/>
</dbReference>
<dbReference type="Proteomes" id="UP000736787">
    <property type="component" value="Unassembled WGS sequence"/>
</dbReference>
<dbReference type="Proteomes" id="UP000251314">
    <property type="component" value="Unassembled WGS sequence"/>
</dbReference>
<dbReference type="AlphaFoldDB" id="A0A329SPI1"/>
<proteinExistence type="predicted"/>
<dbReference type="EMBL" id="RCMV01000335">
    <property type="protein sequence ID" value="KAG3218929.1"/>
    <property type="molecule type" value="Genomic_DNA"/>
</dbReference>
<name>A0A329SPI1_9STRA</name>
<evidence type="ECO:0000313" key="3">
    <source>
        <dbReference type="EMBL" id="KAG2988424.1"/>
    </source>
</evidence>
<dbReference type="Proteomes" id="UP000697107">
    <property type="component" value="Unassembled WGS sequence"/>
</dbReference>
<reference evidence="2" key="2">
    <citation type="submission" date="2018-10" db="EMBL/GenBank/DDBJ databases">
        <title>Effector identification in a new, highly contiguous assembly of the strawberry crown rot pathogen Phytophthora cactorum.</title>
        <authorList>
            <person name="Armitage A.D."/>
            <person name="Nellist C.F."/>
            <person name="Bates H."/>
            <person name="Vickerstaff R.J."/>
            <person name="Harrison R.J."/>
        </authorList>
    </citation>
    <scope>NUCLEOTIDE SEQUENCE</scope>
    <source>
        <strain evidence="2">4040</strain>
        <strain evidence="3">P415</strain>
        <strain evidence="4">P421</strain>
    </source>
</reference>
<evidence type="ECO:0000313" key="2">
    <source>
        <dbReference type="EMBL" id="KAG2946081.1"/>
    </source>
</evidence>
<comment type="caution">
    <text evidence="5">The sequence shown here is derived from an EMBL/GenBank/DDBJ whole genome shotgun (WGS) entry which is preliminary data.</text>
</comment>
<gene>
    <name evidence="5" type="ORF">PC110_g4968</name>
    <name evidence="2" type="ORF">PC117_g7922</name>
    <name evidence="3" type="ORF">PC118_g6715</name>
    <name evidence="4" type="ORF">PC129_g10282</name>
</gene>
<evidence type="ECO:0000313" key="4">
    <source>
        <dbReference type="EMBL" id="KAG3218929.1"/>
    </source>
</evidence>
<sequence length="49" mass="5414">MIATCIALQTKHMRKLFERIPEILMIDATRGANVAKCNVLSITAHDAFG</sequence>
<protein>
    <recommendedName>
        <fullName evidence="1">ZSWIM1/3 RNaseH-like domain-containing protein</fullName>
    </recommendedName>
</protein>
<feature type="domain" description="ZSWIM1/3 RNaseH-like" evidence="1">
    <location>
        <begin position="3"/>
        <end position="49"/>
    </location>
</feature>
<accession>A0A329SPI1</accession>
<dbReference type="Pfam" id="PF21056">
    <property type="entry name" value="ZSWIM1-3_RNaseH-like"/>
    <property type="match status" value="1"/>
</dbReference>
<evidence type="ECO:0000313" key="6">
    <source>
        <dbReference type="Proteomes" id="UP000251314"/>
    </source>
</evidence>
<dbReference type="OrthoDB" id="124569at2759"/>
<dbReference type="InterPro" id="IPR048324">
    <property type="entry name" value="ZSWIM1-3_RNaseH-like"/>
</dbReference>